<feature type="domain" description="Glycosyl transferase family 1" evidence="1">
    <location>
        <begin position="183"/>
        <end position="342"/>
    </location>
</feature>
<dbReference type="InterPro" id="IPR001296">
    <property type="entry name" value="Glyco_trans_1"/>
</dbReference>
<dbReference type="Proteomes" id="UP000184232">
    <property type="component" value="Unassembled WGS sequence"/>
</dbReference>
<dbReference type="PANTHER" id="PTHR12526:SF628">
    <property type="entry name" value="MANNOSYLGLUCOSYLGLYCERATE SYNTHASE"/>
    <property type="match status" value="1"/>
</dbReference>
<reference evidence="2 3" key="1">
    <citation type="submission" date="2016-11" db="EMBL/GenBank/DDBJ databases">
        <authorList>
            <person name="Jaros S."/>
            <person name="Januszkiewicz K."/>
            <person name="Wedrychowicz H."/>
        </authorList>
    </citation>
    <scope>NUCLEOTIDE SEQUENCE [LARGE SCALE GENOMIC DNA]</scope>
    <source>
        <strain evidence="2 3">DSM 22807</strain>
    </source>
</reference>
<dbReference type="Pfam" id="PF00534">
    <property type="entry name" value="Glycos_transf_1"/>
    <property type="match status" value="1"/>
</dbReference>
<dbReference type="SUPFAM" id="SSF53756">
    <property type="entry name" value="UDP-Glycosyltransferase/glycogen phosphorylase"/>
    <property type="match status" value="1"/>
</dbReference>
<sequence length="363" mass="42607">MSDQKPKNKILLVGYHLAGGGLERSMANISIMLNSKENYEVHLVVLEDNIEYDYNGSLLNLGTLGKSFWSKKVKKYYLLKKHIELNEFDYIIDFRYRLNVFAEFVFTRWIYRNSKVIYRVASSNLETYFTKNRKIARFLYKNAYKIVGVSSYITQMIKHEYSFKNAITINNGIDFEKIEQLNNEPLELNFDYIIAVGTFRKIKQFDKLIHSYLKSNLSKKNIKLVLLGNGEEEANLIQIVKENKAQEKVVFMNYQSNPFNYIKKAKFLVLCSLYEGFPNVLLESLACKTPVVSFDLLSGTKEIVNHEENGLLLENQNFEALTQEMNRFIEDEKLYQKCKSNTFESIQKFSFENIRENWVNLIN</sequence>
<organism evidence="2 3">
    <name type="scientific">Flavobacterium haoranii</name>
    <dbReference type="NCBI Taxonomy" id="683124"/>
    <lineage>
        <taxon>Bacteria</taxon>
        <taxon>Pseudomonadati</taxon>
        <taxon>Bacteroidota</taxon>
        <taxon>Flavobacteriia</taxon>
        <taxon>Flavobacteriales</taxon>
        <taxon>Flavobacteriaceae</taxon>
        <taxon>Flavobacterium</taxon>
    </lineage>
</organism>
<keyword evidence="3" id="KW-1185">Reference proteome</keyword>
<protein>
    <submittedName>
        <fullName evidence="2">N-acetylgalactosamine-N,N'-diacetylbacillosaminyl-diphospho-undecaprenol 4-alpha-N-acetylgalactosaminyltransferase</fullName>
    </submittedName>
</protein>
<dbReference type="AlphaFoldDB" id="A0A1M6JSJ6"/>
<dbReference type="GO" id="GO:0016757">
    <property type="term" value="F:glycosyltransferase activity"/>
    <property type="evidence" value="ECO:0007669"/>
    <property type="project" value="InterPro"/>
</dbReference>
<evidence type="ECO:0000259" key="1">
    <source>
        <dbReference type="Pfam" id="PF00534"/>
    </source>
</evidence>
<dbReference type="STRING" id="683124.SAMN05444337_2081"/>
<dbReference type="PANTHER" id="PTHR12526">
    <property type="entry name" value="GLYCOSYLTRANSFERASE"/>
    <property type="match status" value="1"/>
</dbReference>
<gene>
    <name evidence="2" type="ORF">SAMN05444337_2081</name>
</gene>
<proteinExistence type="predicted"/>
<dbReference type="OrthoDB" id="798298at2"/>
<evidence type="ECO:0000313" key="2">
    <source>
        <dbReference type="EMBL" id="SHJ49715.1"/>
    </source>
</evidence>
<dbReference type="CDD" id="cd03811">
    <property type="entry name" value="GT4_GT28_WabH-like"/>
    <property type="match status" value="1"/>
</dbReference>
<keyword evidence="2" id="KW-0808">Transferase</keyword>
<dbReference type="EMBL" id="FQZH01000004">
    <property type="protein sequence ID" value="SHJ49715.1"/>
    <property type="molecule type" value="Genomic_DNA"/>
</dbReference>
<name>A0A1M6JSJ6_9FLAO</name>
<dbReference type="Gene3D" id="3.40.50.2000">
    <property type="entry name" value="Glycogen Phosphorylase B"/>
    <property type="match status" value="2"/>
</dbReference>
<accession>A0A1M6JSJ6</accession>
<evidence type="ECO:0000313" key="3">
    <source>
        <dbReference type="Proteomes" id="UP000184232"/>
    </source>
</evidence>
<dbReference type="RefSeq" id="WP_072784743.1">
    <property type="nucleotide sequence ID" value="NZ_CP045292.1"/>
</dbReference>